<gene>
    <name evidence="4" type="ORF">EFD62_03695</name>
</gene>
<dbReference type="InterPro" id="IPR000600">
    <property type="entry name" value="ROK"/>
</dbReference>
<dbReference type="InterPro" id="IPR036388">
    <property type="entry name" value="WH-like_DNA-bd_sf"/>
</dbReference>
<evidence type="ECO:0000313" key="5">
    <source>
        <dbReference type="Proteomes" id="UP000289166"/>
    </source>
</evidence>
<sequence>MSKFTKLDLNSVTTNNRINVFNCILEGNKINRAVIAKKVGLSIPAVMSITEDLIEKGIIYAVGKGESSGGKRPEMLAVVPDRFFFIGVDVGRTSIRVVVMNNCRDIVYKVSKATESVEPDELIAQITEMTMSCISESKLPHDRVVGIGVAMPGLIERDTGRVLFSPNFGWNNISLQDELKRRLPFNVLVENANRALVIGEIKNMQPNPTSCIIGVNLAYGIGSAIVLPNGLYYGASGTSGEIGHIIVENHGSYCSCGNYGCIESIASGEAIARQARIAIANKIQTTIVEKCEGDFKKLEAKMVFDAAKEGDHLAESIVKKAADYIGKGLAIAINMLDPEQIILCGGLTLNGDFFIDMIKKAVSKYQMRYAGGNVKIVVGKSGHYATAIGGAWIVVNNIDFLSNN</sequence>
<evidence type="ECO:0000313" key="4">
    <source>
        <dbReference type="EMBL" id="RXE60335.1"/>
    </source>
</evidence>
<comment type="caution">
    <text evidence="4">The sequence shown here is derived from an EMBL/GenBank/DDBJ whole genome shotgun (WGS) entry which is preliminary data.</text>
</comment>
<protein>
    <submittedName>
        <fullName evidence="4">ROK family transcriptional regulator</fullName>
    </submittedName>
</protein>
<keyword evidence="5" id="KW-1185">Reference proteome</keyword>
<comment type="similarity">
    <text evidence="2">Belongs to the ROK (NagC/XylR) family.</text>
</comment>
<dbReference type="EMBL" id="RLII01000002">
    <property type="protein sequence ID" value="RXE60335.1"/>
    <property type="molecule type" value="Genomic_DNA"/>
</dbReference>
<dbReference type="PANTHER" id="PTHR18964:SF149">
    <property type="entry name" value="BIFUNCTIONAL UDP-N-ACETYLGLUCOSAMINE 2-EPIMERASE_N-ACETYLMANNOSAMINE KINASE"/>
    <property type="match status" value="1"/>
</dbReference>
<dbReference type="OrthoDB" id="9796533at2"/>
<accession>A0A4Q0I8R4</accession>
<dbReference type="InterPro" id="IPR036390">
    <property type="entry name" value="WH_DNA-bd_sf"/>
</dbReference>
<evidence type="ECO:0000256" key="1">
    <source>
        <dbReference type="ARBA" id="ARBA00002486"/>
    </source>
</evidence>
<dbReference type="GO" id="GO:0042732">
    <property type="term" value="P:D-xylose metabolic process"/>
    <property type="evidence" value="ECO:0007669"/>
    <property type="project" value="UniProtKB-KW"/>
</dbReference>
<dbReference type="Proteomes" id="UP000289166">
    <property type="component" value="Unassembled WGS sequence"/>
</dbReference>
<dbReference type="Pfam" id="PF00480">
    <property type="entry name" value="ROK"/>
    <property type="match status" value="1"/>
</dbReference>
<dbReference type="InterPro" id="IPR043129">
    <property type="entry name" value="ATPase_NBD"/>
</dbReference>
<reference evidence="5" key="1">
    <citation type="submission" date="2018-11" db="EMBL/GenBank/DDBJ databases">
        <title>Genome sequencing of a novel mesophilic and cellulolytic organism within the genus Hungateiclostridium.</title>
        <authorList>
            <person name="Rettenmaier R."/>
            <person name="Liebl W."/>
            <person name="Zverlov V."/>
        </authorList>
    </citation>
    <scope>NUCLEOTIDE SEQUENCE [LARGE SCALE GENOMIC DNA]</scope>
    <source>
        <strain evidence="5">N2K1</strain>
    </source>
</reference>
<dbReference type="SUPFAM" id="SSF46785">
    <property type="entry name" value="Winged helix' DNA-binding domain"/>
    <property type="match status" value="1"/>
</dbReference>
<comment type="function">
    <text evidence="1">Transcriptional repressor of xylose-utilizing enzymes.</text>
</comment>
<evidence type="ECO:0000256" key="3">
    <source>
        <dbReference type="ARBA" id="ARBA00022629"/>
    </source>
</evidence>
<dbReference type="Gene3D" id="1.10.10.10">
    <property type="entry name" value="Winged helix-like DNA-binding domain superfamily/Winged helix DNA-binding domain"/>
    <property type="match status" value="1"/>
</dbReference>
<dbReference type="PROSITE" id="PS01125">
    <property type="entry name" value="ROK"/>
    <property type="match status" value="1"/>
</dbReference>
<keyword evidence="3" id="KW-0119">Carbohydrate metabolism</keyword>
<name>A0A4Q0I8R4_9FIRM</name>
<dbReference type="PANTHER" id="PTHR18964">
    <property type="entry name" value="ROK (REPRESSOR, ORF, KINASE) FAMILY"/>
    <property type="match status" value="1"/>
</dbReference>
<evidence type="ECO:0000256" key="2">
    <source>
        <dbReference type="ARBA" id="ARBA00006479"/>
    </source>
</evidence>
<dbReference type="SUPFAM" id="SSF53067">
    <property type="entry name" value="Actin-like ATPase domain"/>
    <property type="match status" value="1"/>
</dbReference>
<dbReference type="AlphaFoldDB" id="A0A4Q0I8R4"/>
<dbReference type="InterPro" id="IPR049874">
    <property type="entry name" value="ROK_cs"/>
</dbReference>
<dbReference type="Gene3D" id="3.30.420.40">
    <property type="match status" value="2"/>
</dbReference>
<dbReference type="Pfam" id="PF13412">
    <property type="entry name" value="HTH_24"/>
    <property type="match status" value="1"/>
</dbReference>
<organism evidence="4 5">
    <name type="scientific">Acetivibrio mesophilus</name>
    <dbReference type="NCBI Taxonomy" id="2487273"/>
    <lineage>
        <taxon>Bacteria</taxon>
        <taxon>Bacillati</taxon>
        <taxon>Bacillota</taxon>
        <taxon>Clostridia</taxon>
        <taxon>Eubacteriales</taxon>
        <taxon>Oscillospiraceae</taxon>
        <taxon>Acetivibrio</taxon>
    </lineage>
</organism>
<proteinExistence type="inferred from homology"/>
<keyword evidence="3" id="KW-0859">Xylose metabolism</keyword>
<dbReference type="RefSeq" id="WP_128705751.1">
    <property type="nucleotide sequence ID" value="NZ_RLII01000002.1"/>
</dbReference>